<feature type="transmembrane region" description="Helical" evidence="1">
    <location>
        <begin position="110"/>
        <end position="133"/>
    </location>
</feature>
<feature type="transmembrane region" description="Helical" evidence="1">
    <location>
        <begin position="170"/>
        <end position="196"/>
    </location>
</feature>
<dbReference type="CDD" id="cd07341">
    <property type="entry name" value="M56_BlaR1_MecR1_like"/>
    <property type="match status" value="1"/>
</dbReference>
<gene>
    <name evidence="4" type="primary">mecR1</name>
    <name evidence="4" type="ORF">CLLU_34890</name>
</gene>
<dbReference type="InterPro" id="IPR032256">
    <property type="entry name" value="DUF4829"/>
</dbReference>
<protein>
    <submittedName>
        <fullName evidence="4">Methicillin resistance mecR1 protein</fullName>
    </submittedName>
</protein>
<dbReference type="Pfam" id="PF05569">
    <property type="entry name" value="Peptidase_M56"/>
    <property type="match status" value="1"/>
</dbReference>
<dbReference type="AlphaFoldDB" id="A0A2T0B6U4"/>
<dbReference type="OrthoDB" id="9762883at2"/>
<comment type="caution">
    <text evidence="4">The sequence shown here is derived from an EMBL/GenBank/DDBJ whole genome shotgun (WGS) entry which is preliminary data.</text>
</comment>
<keyword evidence="1" id="KW-1133">Transmembrane helix</keyword>
<dbReference type="InterPro" id="IPR008756">
    <property type="entry name" value="Peptidase_M56"/>
</dbReference>
<dbReference type="Pfam" id="PF16111">
    <property type="entry name" value="DUF4829"/>
    <property type="match status" value="1"/>
</dbReference>
<keyword evidence="5" id="KW-1185">Reference proteome</keyword>
<organism evidence="4 5">
    <name type="scientific">Clostridium luticellarii</name>
    <dbReference type="NCBI Taxonomy" id="1691940"/>
    <lineage>
        <taxon>Bacteria</taxon>
        <taxon>Bacillati</taxon>
        <taxon>Bacillota</taxon>
        <taxon>Clostridia</taxon>
        <taxon>Eubacteriales</taxon>
        <taxon>Clostridiaceae</taxon>
        <taxon>Clostridium</taxon>
    </lineage>
</organism>
<feature type="transmembrane region" description="Helical" evidence="1">
    <location>
        <begin position="12"/>
        <end position="31"/>
    </location>
</feature>
<dbReference type="InterPro" id="IPR052173">
    <property type="entry name" value="Beta-lactam_resp_regulator"/>
</dbReference>
<evidence type="ECO:0000256" key="1">
    <source>
        <dbReference type="SAM" id="Phobius"/>
    </source>
</evidence>
<dbReference type="PANTHER" id="PTHR34978:SF3">
    <property type="entry name" value="SLR0241 PROTEIN"/>
    <property type="match status" value="1"/>
</dbReference>
<feature type="transmembrane region" description="Helical" evidence="1">
    <location>
        <begin position="216"/>
        <end position="238"/>
    </location>
</feature>
<feature type="transmembrane region" description="Helical" evidence="1">
    <location>
        <begin position="38"/>
        <end position="56"/>
    </location>
</feature>
<dbReference type="RefSeq" id="WP_106011029.1">
    <property type="nucleotide sequence ID" value="NZ_JALCPJ010000030.1"/>
</dbReference>
<name>A0A2T0B6U4_9CLOT</name>
<evidence type="ECO:0000259" key="3">
    <source>
        <dbReference type="Pfam" id="PF16111"/>
    </source>
</evidence>
<accession>A0A2T0B6U4</accession>
<dbReference type="Proteomes" id="UP000237798">
    <property type="component" value="Unassembled WGS sequence"/>
</dbReference>
<sequence length="473" mass="54815">MIEVFMENLLKTSLLGSMAIIIIIFLEKTLLKRYKNTFNYYIWLAVIIKMIMPFKIPVHLPEKAYDVFQNSPGSVKTVMNGGISLSQSMKIGNSTDIVAVSHNNINYLTILFYIWLVVAVIFIAYHIVSYAVFKNKLKQFTCDVQDISVKNIYSELLLQMKIKRKISLKVCDGISTPIGIGMTKACILIPGVSYDIREMEFILKHELMHYKRNDMIYKMLLLITMAVHWFNPLIYVMCREINRNCELSCDEAVLKKSDMSERKLYASTLVNSLRLNNDNGLNQNLITGFNNRKILKGRLESMLNMKEKKRGIILAVLIVTITVISLVGFNAFFKNDKNSEINTRGQFLQPQQVVENYIEYSNENDRNIIKNLVTKNYASIIWGRGSKNTRNIKYINYAKVENISEDTNPSQKEAYIKYGKGEINGVKEENVRIYKVEYVNVNWVLYRVKKIKWCTVIREDKNSPWLVDEWGEG</sequence>
<feature type="domain" description="DUF4829" evidence="3">
    <location>
        <begin position="351"/>
        <end position="471"/>
    </location>
</feature>
<proteinExistence type="predicted"/>
<keyword evidence="1" id="KW-0472">Membrane</keyword>
<dbReference type="PANTHER" id="PTHR34978">
    <property type="entry name" value="POSSIBLE SENSOR-TRANSDUCER PROTEIN BLAR"/>
    <property type="match status" value="1"/>
</dbReference>
<evidence type="ECO:0000313" key="5">
    <source>
        <dbReference type="Proteomes" id="UP000237798"/>
    </source>
</evidence>
<evidence type="ECO:0000259" key="2">
    <source>
        <dbReference type="Pfam" id="PF05569"/>
    </source>
</evidence>
<keyword evidence="1" id="KW-0812">Transmembrane</keyword>
<reference evidence="4 5" key="1">
    <citation type="submission" date="2018-03" db="EMBL/GenBank/DDBJ databases">
        <title>Genome sequence of Clostridium luticellarii DSM 29923.</title>
        <authorList>
            <person name="Poehlein A."/>
            <person name="Daniel R."/>
        </authorList>
    </citation>
    <scope>NUCLEOTIDE SEQUENCE [LARGE SCALE GENOMIC DNA]</scope>
    <source>
        <strain evidence="4 5">DSM 29923</strain>
    </source>
</reference>
<evidence type="ECO:0000313" key="4">
    <source>
        <dbReference type="EMBL" id="PRR79585.1"/>
    </source>
</evidence>
<feature type="transmembrane region" description="Helical" evidence="1">
    <location>
        <begin position="312"/>
        <end position="333"/>
    </location>
</feature>
<feature type="domain" description="Peptidase M56" evidence="2">
    <location>
        <begin position="9"/>
        <end position="300"/>
    </location>
</feature>
<dbReference type="EMBL" id="PVXP01000101">
    <property type="protein sequence ID" value="PRR79585.1"/>
    <property type="molecule type" value="Genomic_DNA"/>
</dbReference>